<feature type="binding site" evidence="1">
    <location>
        <position position="262"/>
    </location>
    <ligand>
        <name>D-glucosamine</name>
        <dbReference type="ChEBI" id="CHEBI:58723"/>
    </ligand>
</feature>
<comment type="cofactor">
    <cofactor evidence="1">
        <name>Mg(2+)</name>
        <dbReference type="ChEBI" id="CHEBI:18420"/>
    </cofactor>
    <text evidence="1">Binds 2 Mg(2+) ions per subunit.</text>
</comment>
<feature type="binding site" evidence="1">
    <location>
        <position position="279"/>
    </location>
    <ligand>
        <name>Mg(2+)</name>
        <dbReference type="ChEBI" id="CHEBI:18420"/>
        <label>2</label>
    </ligand>
</feature>
<dbReference type="Proteomes" id="UP000320095">
    <property type="component" value="Unassembled WGS sequence"/>
</dbReference>
<comment type="caution">
    <text evidence="2">The sequence shown here is derived from an EMBL/GenBank/DDBJ whole genome shotgun (WGS) entry which is preliminary data.</text>
</comment>
<keyword evidence="1" id="KW-0460">Magnesium</keyword>
<comment type="function">
    <text evidence="1">Catalyzes the ATP-dependent phosphorylation of D-glucosamine (GlcN) to D-glucosamine 6-phosphate. May be involved in the phosphorylation of acquired extracellular GlcN derived from the hydrolysis of chitosan, i.e., in the incorporation of exogenous GlcN into the bacterial GlcNAc metabolism.</text>
</comment>
<comment type="caution">
    <text evidence="1">Lacks conserved residue(s) required for the propagation of feature annotation.</text>
</comment>
<dbReference type="GO" id="GO:0047931">
    <property type="term" value="F:glucosamine kinase activity"/>
    <property type="evidence" value="ECO:0007669"/>
    <property type="project" value="UniProtKB-UniRule"/>
</dbReference>
<dbReference type="RefSeq" id="WP_140689199.1">
    <property type="nucleotide sequence ID" value="NZ_RCZG01000002.1"/>
</dbReference>
<accession>A0A502EEH0</accession>
<comment type="subunit">
    <text evidence="1">Monomer.</text>
</comment>
<feature type="binding site" evidence="1">
    <location>
        <position position="267"/>
    </location>
    <ligand>
        <name>Mg(2+)</name>
        <dbReference type="ChEBI" id="CHEBI:18420"/>
        <label>1</label>
    </ligand>
</feature>
<comment type="catalytic activity">
    <reaction evidence="1">
        <text>D-glucosamine + ATP = D-glucosamine 6-phosphate + ADP + H(+)</text>
        <dbReference type="Rhea" id="RHEA:10948"/>
        <dbReference type="ChEBI" id="CHEBI:15378"/>
        <dbReference type="ChEBI" id="CHEBI:30616"/>
        <dbReference type="ChEBI" id="CHEBI:58723"/>
        <dbReference type="ChEBI" id="CHEBI:58725"/>
        <dbReference type="ChEBI" id="CHEBI:456216"/>
        <dbReference type="EC" id="2.7.1.8"/>
    </reaction>
</comment>
<keyword evidence="1" id="KW-0479">Metal-binding</keyword>
<dbReference type="AlphaFoldDB" id="A0A502EEH0"/>
<dbReference type="GO" id="GO:0005975">
    <property type="term" value="P:carbohydrate metabolic process"/>
    <property type="evidence" value="ECO:0007669"/>
    <property type="project" value="UniProtKB-UniRule"/>
</dbReference>
<evidence type="ECO:0000313" key="2">
    <source>
        <dbReference type="EMBL" id="TPG36103.1"/>
    </source>
</evidence>
<feature type="binding site" evidence="1">
    <location>
        <position position="370"/>
    </location>
    <ligand>
        <name>D-glucosamine</name>
        <dbReference type="ChEBI" id="CHEBI:58723"/>
    </ligand>
</feature>
<comment type="similarity">
    <text evidence="1">Belongs to the actinobacterial glucosamine kinase family.</text>
</comment>
<feature type="binding site" evidence="1">
    <location>
        <position position="99"/>
    </location>
    <ligand>
        <name>ATP</name>
        <dbReference type="ChEBI" id="CHEBI:30616"/>
    </ligand>
</feature>
<dbReference type="NCBIfam" id="NF041273">
    <property type="entry name" value="GlcN_kinase"/>
    <property type="match status" value="1"/>
</dbReference>
<keyword evidence="1" id="KW-0067">ATP-binding</keyword>
<dbReference type="GO" id="GO:0000287">
    <property type="term" value="F:magnesium ion binding"/>
    <property type="evidence" value="ECO:0007669"/>
    <property type="project" value="UniProtKB-UniRule"/>
</dbReference>
<dbReference type="EC" id="2.7.1.8" evidence="1"/>
<dbReference type="InterPro" id="IPR043674">
    <property type="entry name" value="GlcN_kinase"/>
</dbReference>
<keyword evidence="3" id="KW-1185">Reference proteome</keyword>
<evidence type="ECO:0000256" key="1">
    <source>
        <dbReference type="HAMAP-Rule" id="MF_02218"/>
    </source>
</evidence>
<gene>
    <name evidence="2" type="ORF">EAH80_07430</name>
</gene>
<feature type="binding site" evidence="1">
    <location>
        <position position="281"/>
    </location>
    <ligand>
        <name>Mg(2+)</name>
        <dbReference type="ChEBI" id="CHEBI:18420"/>
        <label>2</label>
    </ligand>
</feature>
<dbReference type="Gene3D" id="3.90.1200.10">
    <property type="match status" value="1"/>
</dbReference>
<dbReference type="HAMAP" id="MF_02218">
    <property type="entry name" value="GlcN_kinase"/>
    <property type="match status" value="1"/>
</dbReference>
<keyword evidence="1 2" id="KW-0808">Transferase</keyword>
<feature type="binding site" evidence="1">
    <location>
        <position position="279"/>
    </location>
    <ligand>
        <name>Mg(2+)</name>
        <dbReference type="ChEBI" id="CHEBI:18420"/>
        <label>1</label>
    </ligand>
</feature>
<dbReference type="GO" id="GO:0005524">
    <property type="term" value="F:ATP binding"/>
    <property type="evidence" value="ECO:0007669"/>
    <property type="project" value="UniProtKB-KW"/>
</dbReference>
<dbReference type="InterPro" id="IPR011009">
    <property type="entry name" value="Kinase-like_dom_sf"/>
</dbReference>
<protein>
    <recommendedName>
        <fullName evidence="1">Glucosamine kinase</fullName>
        <shortName evidence="1">GlcN kinase</shortName>
        <shortName evidence="1">GlcNK</shortName>
        <ecNumber evidence="1">2.7.1.8</ecNumber>
    </recommendedName>
</protein>
<dbReference type="SUPFAM" id="SSF56112">
    <property type="entry name" value="Protein kinase-like (PK-like)"/>
    <property type="match status" value="1"/>
</dbReference>
<keyword evidence="1" id="KW-0119">Carbohydrate metabolism</keyword>
<organism evidence="2 3">
    <name type="scientific">Mycolicibacterium hodleri</name>
    <dbReference type="NCBI Taxonomy" id="49897"/>
    <lineage>
        <taxon>Bacteria</taxon>
        <taxon>Bacillati</taxon>
        <taxon>Actinomycetota</taxon>
        <taxon>Actinomycetes</taxon>
        <taxon>Mycobacteriales</taxon>
        <taxon>Mycobacteriaceae</taxon>
        <taxon>Mycolicibacterium</taxon>
    </lineage>
</organism>
<proteinExistence type="inferred from homology"/>
<evidence type="ECO:0000313" key="3">
    <source>
        <dbReference type="Proteomes" id="UP000320095"/>
    </source>
</evidence>
<dbReference type="InterPro" id="IPR053634">
    <property type="entry name" value="Actino_Glucosamine_Kinase"/>
</dbReference>
<feature type="binding site" evidence="1">
    <location>
        <position position="157"/>
    </location>
    <ligand>
        <name>ATP</name>
        <dbReference type="ChEBI" id="CHEBI:30616"/>
    </ligand>
</feature>
<keyword evidence="1" id="KW-0418">Kinase</keyword>
<keyword evidence="1" id="KW-0547">Nucleotide-binding</keyword>
<feature type="short sequence motif" description="Substrate specificity determinant motif" evidence="1">
    <location>
        <begin position="366"/>
        <end position="381"/>
    </location>
</feature>
<dbReference type="EMBL" id="RCZG01000002">
    <property type="protein sequence ID" value="TPG36103.1"/>
    <property type="molecule type" value="Genomic_DNA"/>
</dbReference>
<reference evidence="2 3" key="1">
    <citation type="journal article" date="2019" name="Environ. Microbiol.">
        <title>Species interactions and distinct microbial communities in high Arctic permafrost affected cryosols are associated with the CH4 and CO2 gas fluxes.</title>
        <authorList>
            <person name="Altshuler I."/>
            <person name="Hamel J."/>
            <person name="Turney S."/>
            <person name="Magnuson E."/>
            <person name="Levesque R."/>
            <person name="Greer C."/>
            <person name="Whyte L.G."/>
        </authorList>
    </citation>
    <scope>NUCLEOTIDE SEQUENCE [LARGE SCALE GENOMIC DNA]</scope>
    <source>
        <strain evidence="2 3">S5.20</strain>
    </source>
</reference>
<name>A0A502EEH0_9MYCO</name>
<dbReference type="OrthoDB" id="3787729at2"/>
<sequence>MTEPVDALNLTDDKRLAIVTGADGLAAVPEARDADRRWRRARAGDGVAEALLELLARGSATRGAFSIRSWTSRISKGERTVGVDQTNESVIVGDVAVVKWATHLQDGPHPAPRRISVLRHGGFKGMPSPWGVITWEPPNGAATLAANVDDYLPGAVDGWTWAVDLITDAARDHDCAPLAAATRRVGKVVAELHAALSETATLASRTDAARWRDGAFHTLDTVCALNDVTSTACARTYRLDIERILDRLGGLAGTPVIEGHGDLHVGQILRSQGRFLVTDFDGNPVLDAPQRMLPIPTALDVAGMTQSLAHAGIVAAKYTSLEPAALAAADAAGRAAFLDAYADRLTRLGHADLYDPRSLAAFRVQQVLREIVYAARHLPRWMYVPDTALPALLHEGTPE</sequence>